<protein>
    <submittedName>
        <fullName evidence="1">Uncharacterized protein</fullName>
    </submittedName>
</protein>
<dbReference type="AlphaFoldDB" id="A0A317XLA4"/>
<dbReference type="InParanoid" id="A0A317XLA4"/>
<dbReference type="EMBL" id="KZ819197">
    <property type="protein sequence ID" value="PWY98841.1"/>
    <property type="molecule type" value="Genomic_DNA"/>
</dbReference>
<evidence type="ECO:0000313" key="2">
    <source>
        <dbReference type="Proteomes" id="UP000246740"/>
    </source>
</evidence>
<gene>
    <name evidence="1" type="ORF">BCV70DRAFT_218350</name>
</gene>
<sequence>MAQYAARIATMVEQLKLGGTNITWAKRRTVLMKGLRPEYASIRSQLDIAYRTRRENATFDIREADRSIRTVEIVKTPIDEKIEYDDLVDQLKAEEVRLGLNVYGLGQKNRQTAFLSNGQNRKFQGRNSKSMPYQLSSATMEAPTIGSSTQV</sequence>
<evidence type="ECO:0000313" key="1">
    <source>
        <dbReference type="EMBL" id="PWY98841.1"/>
    </source>
</evidence>
<proteinExistence type="predicted"/>
<name>A0A317XLA4_9BASI</name>
<keyword evidence="2" id="KW-1185">Reference proteome</keyword>
<accession>A0A317XLA4</accession>
<dbReference type="Proteomes" id="UP000246740">
    <property type="component" value="Unassembled WGS sequence"/>
</dbReference>
<organism evidence="1 2">
    <name type="scientific">Testicularia cyperi</name>
    <dbReference type="NCBI Taxonomy" id="1882483"/>
    <lineage>
        <taxon>Eukaryota</taxon>
        <taxon>Fungi</taxon>
        <taxon>Dikarya</taxon>
        <taxon>Basidiomycota</taxon>
        <taxon>Ustilaginomycotina</taxon>
        <taxon>Ustilaginomycetes</taxon>
        <taxon>Ustilaginales</taxon>
        <taxon>Anthracoideaceae</taxon>
        <taxon>Testicularia</taxon>
    </lineage>
</organism>
<reference evidence="1 2" key="1">
    <citation type="journal article" date="2018" name="Mol. Biol. Evol.">
        <title>Broad Genomic Sampling Reveals a Smut Pathogenic Ancestry of the Fungal Clade Ustilaginomycotina.</title>
        <authorList>
            <person name="Kijpornyongpan T."/>
            <person name="Mondo S.J."/>
            <person name="Barry K."/>
            <person name="Sandor L."/>
            <person name="Lee J."/>
            <person name="Lipzen A."/>
            <person name="Pangilinan J."/>
            <person name="LaButti K."/>
            <person name="Hainaut M."/>
            <person name="Henrissat B."/>
            <person name="Grigoriev I.V."/>
            <person name="Spatafora J.W."/>
            <person name="Aime M.C."/>
        </authorList>
    </citation>
    <scope>NUCLEOTIDE SEQUENCE [LARGE SCALE GENOMIC DNA]</scope>
    <source>
        <strain evidence="1 2">MCA 3645</strain>
    </source>
</reference>